<evidence type="ECO:0000256" key="3">
    <source>
        <dbReference type="SAM" id="Phobius"/>
    </source>
</evidence>
<name>A0A9P8SP41_9HYPO</name>
<evidence type="ECO:0000256" key="1">
    <source>
        <dbReference type="ARBA" id="ARBA00035112"/>
    </source>
</evidence>
<evidence type="ECO:0000313" key="4">
    <source>
        <dbReference type="EMBL" id="KAH0968540.1"/>
    </source>
</evidence>
<protein>
    <submittedName>
        <fullName evidence="4">Uncharacterized protein</fullName>
    </submittedName>
</protein>
<keyword evidence="3" id="KW-1133">Transmembrane helix</keyword>
<dbReference type="Pfam" id="PF11807">
    <property type="entry name" value="UstYa"/>
    <property type="match status" value="1"/>
</dbReference>
<proteinExistence type="inferred from homology"/>
<dbReference type="InterPro" id="IPR021765">
    <property type="entry name" value="UstYa-like"/>
</dbReference>
<feature type="compositionally biased region" description="Polar residues" evidence="2">
    <location>
        <begin position="11"/>
        <end position="21"/>
    </location>
</feature>
<evidence type="ECO:0000313" key="5">
    <source>
        <dbReference type="Proteomes" id="UP000824596"/>
    </source>
</evidence>
<comment type="similarity">
    <text evidence="1">Belongs to the ustYa family.</text>
</comment>
<feature type="transmembrane region" description="Helical" evidence="3">
    <location>
        <begin position="40"/>
        <end position="60"/>
    </location>
</feature>
<accession>A0A9P8SP41</accession>
<keyword evidence="3" id="KW-0472">Membrane</keyword>
<evidence type="ECO:0000256" key="2">
    <source>
        <dbReference type="SAM" id="MobiDB-lite"/>
    </source>
</evidence>
<dbReference type="EMBL" id="JAIZPD010000001">
    <property type="protein sequence ID" value="KAH0968540.1"/>
    <property type="molecule type" value="Genomic_DNA"/>
</dbReference>
<dbReference type="GO" id="GO:0043386">
    <property type="term" value="P:mycotoxin biosynthetic process"/>
    <property type="evidence" value="ECO:0007669"/>
    <property type="project" value="InterPro"/>
</dbReference>
<feature type="region of interest" description="Disordered" evidence="2">
    <location>
        <begin position="1"/>
        <end position="26"/>
    </location>
</feature>
<comment type="caution">
    <text evidence="4">The sequence shown here is derived from an EMBL/GenBank/DDBJ whole genome shotgun (WGS) entry which is preliminary data.</text>
</comment>
<dbReference type="GeneID" id="68350311"/>
<organism evidence="4 5">
    <name type="scientific">Hirsutella rhossiliensis</name>
    <dbReference type="NCBI Taxonomy" id="111463"/>
    <lineage>
        <taxon>Eukaryota</taxon>
        <taxon>Fungi</taxon>
        <taxon>Dikarya</taxon>
        <taxon>Ascomycota</taxon>
        <taxon>Pezizomycotina</taxon>
        <taxon>Sordariomycetes</taxon>
        <taxon>Hypocreomycetidae</taxon>
        <taxon>Hypocreales</taxon>
        <taxon>Ophiocordycipitaceae</taxon>
        <taxon>Hirsutella</taxon>
    </lineage>
</organism>
<feature type="compositionally biased region" description="Basic residues" evidence="2">
    <location>
        <begin position="1"/>
        <end position="10"/>
    </location>
</feature>
<dbReference type="Proteomes" id="UP000824596">
    <property type="component" value="Unassembled WGS sequence"/>
</dbReference>
<gene>
    <name evidence="4" type="ORF">HRG_01182</name>
</gene>
<dbReference type="AlphaFoldDB" id="A0A9P8SP41"/>
<keyword evidence="3" id="KW-0812">Transmembrane</keyword>
<dbReference type="OrthoDB" id="4906116at2759"/>
<dbReference type="RefSeq" id="XP_044726053.1">
    <property type="nucleotide sequence ID" value="XM_044859653.1"/>
</dbReference>
<sequence>MVASSTRHHYSSLQRATSADDNSAEEPWSDIHKTQLHRTALSWSLLLFTAMLGFAVGLIVNLTRTGASMDEISWSYGILARDLPTLKKTRTRFDGSFEFSGQYRGPPSPEIDREWDRFTFNRWADGTASVIAVNEDDIKRAGKLADEDWPNTTVEYGKNMLRKAVHHDYYENMRPLPNGTFPHILRTHLGTQSEYSTYFP</sequence>
<reference evidence="4" key="1">
    <citation type="submission" date="2021-09" db="EMBL/GenBank/DDBJ databases">
        <title>A high-quality genome of the endoparasitic fungus Hirsutella rhossiliensis with a comparison of Hirsutella genomes reveals transposable elements contributing to genome size variation.</title>
        <authorList>
            <person name="Lin R."/>
            <person name="Jiao Y."/>
            <person name="Sun X."/>
            <person name="Ling J."/>
            <person name="Xie B."/>
            <person name="Cheng X."/>
        </authorList>
    </citation>
    <scope>NUCLEOTIDE SEQUENCE</scope>
    <source>
        <strain evidence="4">HR02</strain>
    </source>
</reference>
<keyword evidence="5" id="KW-1185">Reference proteome</keyword>